<dbReference type="SUPFAM" id="SSF56219">
    <property type="entry name" value="DNase I-like"/>
    <property type="match status" value="1"/>
</dbReference>
<dbReference type="Gene3D" id="3.60.10.10">
    <property type="entry name" value="Endonuclease/exonuclease/phosphatase"/>
    <property type="match status" value="1"/>
</dbReference>
<organism evidence="1 2">
    <name type="scientific">Candidatus Magnetoglobus multicellularis str. Araruama</name>
    <dbReference type="NCBI Taxonomy" id="890399"/>
    <lineage>
        <taxon>Bacteria</taxon>
        <taxon>Pseudomonadati</taxon>
        <taxon>Thermodesulfobacteriota</taxon>
        <taxon>Desulfobacteria</taxon>
        <taxon>Desulfobacterales</taxon>
        <taxon>Desulfobacteraceae</taxon>
        <taxon>Candidatus Magnetoglobus</taxon>
    </lineage>
</organism>
<dbReference type="AlphaFoldDB" id="A0A1V1PA93"/>
<comment type="caution">
    <text evidence="1">The sequence shown here is derived from an EMBL/GenBank/DDBJ whole genome shotgun (WGS) entry which is preliminary data.</text>
</comment>
<proteinExistence type="predicted"/>
<accession>A0A1V1PA93</accession>
<sequence>MIMSFNNEITVISINAGGGVRGRNTKVNPIKTAISLGAIIKKIEINSTVIAMQESLKIWNTSTSAYVETGKELAINLDLSYTSIFAPYLDSDFHTHQTKWEQESFKGYKKVQQGNSIITNINFGNWPWKQPCTGYPGHDKKSYISTQISNASIYSTGNRDTEPRNIVVVPLQITSNITAFFIATHLTKLTGENRNNLEDSRSKEASEIRLGQINQIFKIVKEIQCMDNYPLKSPIILAGDFNAMPGSIEILKIEEIFQRVPLKKSESHAASEEFNNVDHIFLNDPNNILSTNYSIKVDPHKINGITDHLPVVAKFEINEYIVERANQSFHRTATPSASLQG</sequence>
<reference evidence="2" key="1">
    <citation type="submission" date="2012-11" db="EMBL/GenBank/DDBJ databases">
        <authorList>
            <person name="Lucero-Rivera Y.E."/>
            <person name="Tovar-Ramirez D."/>
        </authorList>
    </citation>
    <scope>NUCLEOTIDE SEQUENCE [LARGE SCALE GENOMIC DNA]</scope>
    <source>
        <strain evidence="2">Araruama</strain>
    </source>
</reference>
<evidence type="ECO:0000313" key="1">
    <source>
        <dbReference type="EMBL" id="ETR71740.1"/>
    </source>
</evidence>
<evidence type="ECO:0000313" key="2">
    <source>
        <dbReference type="Proteomes" id="UP000189670"/>
    </source>
</evidence>
<dbReference type="Proteomes" id="UP000189670">
    <property type="component" value="Unassembled WGS sequence"/>
</dbReference>
<name>A0A1V1PA93_9BACT</name>
<evidence type="ECO:0008006" key="3">
    <source>
        <dbReference type="Google" id="ProtNLM"/>
    </source>
</evidence>
<protein>
    <recommendedName>
        <fullName evidence="3">Endonuclease/exonuclease/phosphatase domain-containing protein</fullName>
    </recommendedName>
</protein>
<dbReference type="InterPro" id="IPR036691">
    <property type="entry name" value="Endo/exonu/phosph_ase_sf"/>
</dbReference>
<gene>
    <name evidence="1" type="ORF">OMM_02263</name>
</gene>
<dbReference type="EMBL" id="ATBP01000228">
    <property type="protein sequence ID" value="ETR71740.1"/>
    <property type="molecule type" value="Genomic_DNA"/>
</dbReference>